<feature type="signal peptide" evidence="3">
    <location>
        <begin position="1"/>
        <end position="26"/>
    </location>
</feature>
<dbReference type="SUPFAM" id="SSF53822">
    <property type="entry name" value="Periplasmic binding protein-like I"/>
    <property type="match status" value="1"/>
</dbReference>
<evidence type="ECO:0000313" key="6">
    <source>
        <dbReference type="Proteomes" id="UP000236569"/>
    </source>
</evidence>
<dbReference type="PANTHER" id="PTHR47151:SF2">
    <property type="entry name" value="AMINO ACID BINDING PROTEIN"/>
    <property type="match status" value="1"/>
</dbReference>
<gene>
    <name evidence="5" type="ORF">DAERI_170046</name>
</gene>
<dbReference type="Proteomes" id="UP000236569">
    <property type="component" value="Unassembled WGS sequence"/>
</dbReference>
<evidence type="ECO:0000259" key="4">
    <source>
        <dbReference type="Pfam" id="PF13458"/>
    </source>
</evidence>
<dbReference type="AlphaFoldDB" id="A0A2I9DXB6"/>
<dbReference type="CDD" id="cd06342">
    <property type="entry name" value="PBP1_ABC_LIVBP-like"/>
    <property type="match status" value="1"/>
</dbReference>
<protein>
    <submittedName>
        <fullName evidence="5">Extracellular ligand-binding receptor</fullName>
    </submittedName>
</protein>
<accession>A0A2I9DXB6</accession>
<comment type="caution">
    <text evidence="5">The sequence shown here is derived from an EMBL/GenBank/DDBJ whole genome shotgun (WGS) entry which is preliminary data.</text>
</comment>
<comment type="similarity">
    <text evidence="1">Belongs to the leucine-binding protein family.</text>
</comment>
<keyword evidence="6" id="KW-1185">Reference proteome</keyword>
<dbReference type="OrthoDB" id="57337at2"/>
<dbReference type="Pfam" id="PF13458">
    <property type="entry name" value="Peripla_BP_6"/>
    <property type="match status" value="1"/>
</dbReference>
<feature type="domain" description="Leucine-binding protein" evidence="4">
    <location>
        <begin position="28"/>
        <end position="349"/>
    </location>
</feature>
<dbReference type="Gene3D" id="3.40.50.2300">
    <property type="match status" value="2"/>
</dbReference>
<dbReference type="InterPro" id="IPR028082">
    <property type="entry name" value="Peripla_BP_I"/>
</dbReference>
<dbReference type="InterPro" id="IPR028081">
    <property type="entry name" value="Leu-bd"/>
</dbReference>
<name>A0A2I9DXB6_9DEIO</name>
<dbReference type="RefSeq" id="WP_103131091.1">
    <property type="nucleotide sequence ID" value="NZ_BFAG01000017.1"/>
</dbReference>
<evidence type="ECO:0000256" key="1">
    <source>
        <dbReference type="ARBA" id="ARBA00010062"/>
    </source>
</evidence>
<organism evidence="5 6">
    <name type="scientific">Deinococcus aerius</name>
    <dbReference type="NCBI Taxonomy" id="200253"/>
    <lineage>
        <taxon>Bacteria</taxon>
        <taxon>Thermotogati</taxon>
        <taxon>Deinococcota</taxon>
        <taxon>Deinococci</taxon>
        <taxon>Deinococcales</taxon>
        <taxon>Deinococcaceae</taxon>
        <taxon>Deinococcus</taxon>
    </lineage>
</organism>
<feature type="chain" id="PRO_5014339289" evidence="3">
    <location>
        <begin position="27"/>
        <end position="401"/>
    </location>
</feature>
<keyword evidence="5" id="KW-0675">Receptor</keyword>
<dbReference type="PANTHER" id="PTHR47151">
    <property type="entry name" value="LEU/ILE/VAL-BINDING ABC TRANSPORTER SUBUNIT"/>
    <property type="match status" value="1"/>
</dbReference>
<proteinExistence type="inferred from homology"/>
<keyword evidence="2 3" id="KW-0732">Signal</keyword>
<evidence type="ECO:0000256" key="2">
    <source>
        <dbReference type="ARBA" id="ARBA00022729"/>
    </source>
</evidence>
<evidence type="ECO:0000313" key="5">
    <source>
        <dbReference type="EMBL" id="GBF07787.1"/>
    </source>
</evidence>
<dbReference type="EMBL" id="BFAG01000017">
    <property type="protein sequence ID" value="GBF07787.1"/>
    <property type="molecule type" value="Genomic_DNA"/>
</dbReference>
<reference evidence="6" key="1">
    <citation type="submission" date="2018-01" db="EMBL/GenBank/DDBJ databases">
        <title>Draft Genome Sequence of the Radioresistant Bacterium Deinococcus aerius TR0125, Isolated from the Higher Atmosphere above Japan.</title>
        <authorList>
            <person name="Satoh K."/>
            <person name="Arai H."/>
            <person name="Sanzen T."/>
            <person name="Kawaguchi Y."/>
            <person name="Hayashi H."/>
            <person name="Yokobori S."/>
            <person name="Yamagishi A."/>
            <person name="Oono Y."/>
            <person name="Narumi I."/>
        </authorList>
    </citation>
    <scope>NUCLEOTIDE SEQUENCE [LARGE SCALE GENOMIC DNA]</scope>
    <source>
        <strain evidence="6">TR0125</strain>
    </source>
</reference>
<sequence>MQKARNKGWFKGAALSALLLAGGASAATIKVATVSPLSGSLTTIGSEVKRGAELAVRAQAGAFRAMGYDLVLAPYDDQASAALGGQVAKTILADKGVIGVVGALNSSVSNVLAQAFAPAKLAVVSPTSTNDGLTENGWTNFSRVVSPDSAQGVAAAGYIADELKANSVFVISDNTAYGNGLTRVLLSNLKKRGIKVAGYTGASASTPAQIADVVKQVKASGAPVVYFGGTDDTGSLLVKSLRAAGVKATFMGGDGLDSPSFLQRAGIAGAGVVYSTGFGPVSAFSNALDFTDRYKAAYKTAPSGVAVYSYDAMMVLLEGIKAAANQAGRVPTRAQVSEAVRKVNLPACFSADKSKCMTVTGAVNFSNTGERQRSRLLIMRFDDVLQPQVAKVQIVTADSLK</sequence>
<evidence type="ECO:0000256" key="3">
    <source>
        <dbReference type="SAM" id="SignalP"/>
    </source>
</evidence>